<evidence type="ECO:0000313" key="1">
    <source>
        <dbReference type="EMBL" id="KAA1101959.1"/>
    </source>
</evidence>
<dbReference type="EMBL" id="VSWC01000053">
    <property type="protein sequence ID" value="KAA1101959.1"/>
    <property type="molecule type" value="Genomic_DNA"/>
</dbReference>
<dbReference type="AlphaFoldDB" id="A0A5B0PPR5"/>
<keyword evidence="2" id="KW-1185">Reference proteome</keyword>
<name>A0A5B0PPR5_PUCGR</name>
<accession>A0A5B0PPR5</accession>
<reference evidence="1 2" key="1">
    <citation type="submission" date="2019-05" db="EMBL/GenBank/DDBJ databases">
        <title>Emergence of the Ug99 lineage of the wheat stem rust pathogen through somatic hybridization.</title>
        <authorList>
            <person name="Li F."/>
            <person name="Upadhyaya N.M."/>
            <person name="Sperschneider J."/>
            <person name="Matny O."/>
            <person name="Nguyen-Phuc H."/>
            <person name="Mago R."/>
            <person name="Raley C."/>
            <person name="Miller M.E."/>
            <person name="Silverstein K.A.T."/>
            <person name="Henningsen E."/>
            <person name="Hirsch C.D."/>
            <person name="Visser B."/>
            <person name="Pretorius Z.A."/>
            <person name="Steffenson B.J."/>
            <person name="Schwessinger B."/>
            <person name="Dodds P.N."/>
            <person name="Figueroa M."/>
        </authorList>
    </citation>
    <scope>NUCLEOTIDE SEQUENCE [LARGE SCALE GENOMIC DNA]</scope>
    <source>
        <strain evidence="1">21-0</strain>
    </source>
</reference>
<dbReference type="Proteomes" id="UP000324748">
    <property type="component" value="Unassembled WGS sequence"/>
</dbReference>
<evidence type="ECO:0000313" key="2">
    <source>
        <dbReference type="Proteomes" id="UP000324748"/>
    </source>
</evidence>
<protein>
    <submittedName>
        <fullName evidence="1">Uncharacterized protein</fullName>
    </submittedName>
</protein>
<sequence>MNPVGIVPSQLAHRLASGPAVGSVELAPRLVGLIPPIEAKVARGTWMIAATWAPFDRLLALVEQEIASTVIMA</sequence>
<gene>
    <name evidence="1" type="ORF">PGT21_034214</name>
</gene>
<proteinExistence type="predicted"/>
<organism evidence="1 2">
    <name type="scientific">Puccinia graminis f. sp. tritici</name>
    <dbReference type="NCBI Taxonomy" id="56615"/>
    <lineage>
        <taxon>Eukaryota</taxon>
        <taxon>Fungi</taxon>
        <taxon>Dikarya</taxon>
        <taxon>Basidiomycota</taxon>
        <taxon>Pucciniomycotina</taxon>
        <taxon>Pucciniomycetes</taxon>
        <taxon>Pucciniales</taxon>
        <taxon>Pucciniaceae</taxon>
        <taxon>Puccinia</taxon>
    </lineage>
</organism>
<comment type="caution">
    <text evidence="1">The sequence shown here is derived from an EMBL/GenBank/DDBJ whole genome shotgun (WGS) entry which is preliminary data.</text>
</comment>